<name>A0ABW8IP77_9GAMM</name>
<dbReference type="PANTHER" id="PTHR12526">
    <property type="entry name" value="GLYCOSYLTRANSFERASE"/>
    <property type="match status" value="1"/>
</dbReference>
<feature type="domain" description="Glycosyl transferase family 1" evidence="1">
    <location>
        <begin position="170"/>
        <end position="331"/>
    </location>
</feature>
<evidence type="ECO:0000313" key="3">
    <source>
        <dbReference type="EMBL" id="MFK2856938.1"/>
    </source>
</evidence>
<dbReference type="Proteomes" id="UP001620409">
    <property type="component" value="Unassembled WGS sequence"/>
</dbReference>
<dbReference type="InterPro" id="IPR001296">
    <property type="entry name" value="Glyco_trans_1"/>
</dbReference>
<dbReference type="Pfam" id="PF00534">
    <property type="entry name" value="Glycos_transf_1"/>
    <property type="match status" value="1"/>
</dbReference>
<keyword evidence="4" id="KW-1185">Reference proteome</keyword>
<dbReference type="InterPro" id="IPR028098">
    <property type="entry name" value="Glyco_trans_4-like_N"/>
</dbReference>
<gene>
    <name evidence="3" type="ORF">ISP18_20190</name>
</gene>
<reference evidence="3 4" key="1">
    <citation type="submission" date="2020-10" db="EMBL/GenBank/DDBJ databases">
        <title>Phylogeny of dyella-like bacteria.</title>
        <authorList>
            <person name="Fu J."/>
        </authorList>
    </citation>
    <scope>NUCLEOTIDE SEQUENCE [LARGE SCALE GENOMIC DNA]</scope>
    <source>
        <strain evidence="3 4">DHG40</strain>
    </source>
</reference>
<comment type="caution">
    <text evidence="3">The sequence shown here is derived from an EMBL/GenBank/DDBJ whole genome shotgun (WGS) entry which is preliminary data.</text>
</comment>
<dbReference type="EMBL" id="JADIKI010000023">
    <property type="protein sequence ID" value="MFK2856938.1"/>
    <property type="molecule type" value="Genomic_DNA"/>
</dbReference>
<dbReference type="RefSeq" id="WP_380011779.1">
    <property type="nucleotide sequence ID" value="NZ_JADIKI010000023.1"/>
</dbReference>
<evidence type="ECO:0000259" key="1">
    <source>
        <dbReference type="Pfam" id="PF00534"/>
    </source>
</evidence>
<protein>
    <submittedName>
        <fullName evidence="3">Glycosyltransferase family 4 protein</fullName>
    </submittedName>
</protein>
<dbReference type="PANTHER" id="PTHR12526:SF638">
    <property type="entry name" value="SPORE COAT PROTEIN SA"/>
    <property type="match status" value="1"/>
</dbReference>
<dbReference type="Gene3D" id="3.40.50.2000">
    <property type="entry name" value="Glycogen Phosphorylase B"/>
    <property type="match status" value="2"/>
</dbReference>
<evidence type="ECO:0000313" key="4">
    <source>
        <dbReference type="Proteomes" id="UP001620409"/>
    </source>
</evidence>
<dbReference type="SUPFAM" id="SSF53756">
    <property type="entry name" value="UDP-Glycosyltransferase/glycogen phosphorylase"/>
    <property type="match status" value="1"/>
</dbReference>
<proteinExistence type="predicted"/>
<feature type="domain" description="Glycosyltransferase subfamily 4-like N-terminal" evidence="2">
    <location>
        <begin position="14"/>
        <end position="161"/>
    </location>
</feature>
<dbReference type="CDD" id="cd03801">
    <property type="entry name" value="GT4_PimA-like"/>
    <property type="match status" value="1"/>
</dbReference>
<organism evidence="3 4">
    <name type="scientific">Dyella humi</name>
    <dbReference type="NCBI Taxonomy" id="1770547"/>
    <lineage>
        <taxon>Bacteria</taxon>
        <taxon>Pseudomonadati</taxon>
        <taxon>Pseudomonadota</taxon>
        <taxon>Gammaproteobacteria</taxon>
        <taxon>Lysobacterales</taxon>
        <taxon>Rhodanobacteraceae</taxon>
        <taxon>Dyella</taxon>
    </lineage>
</organism>
<dbReference type="Pfam" id="PF13439">
    <property type="entry name" value="Glyco_transf_4"/>
    <property type="match status" value="1"/>
</dbReference>
<sequence length="358" mass="39528">MKFLFVGTNPENTGAATHFVALAQAMVEAGHQVSAVVYPNGLIANALAKSGARLYFAKFRNVFDLRGYFATFKAARELRPDWLVGNFGKEYWPLILVSRLLGIPVALFRHRTPPMGRVSGYLVPRLAQRFFAVSSHARQAYLERGVPPQLVRVLYNPVNMQWCKPDAQQRSEILHQLGIPQDAIVIGYFGRIHHSKGIFTLLEALDGAMPQESRLHCLWLGHGPDVQQLGESIEAGTFAHRHHMLGWIDDVHPYYSAISMLAFPSIATETFGRVSVEAQAAGAPVLGSNIGGVPETLSPNVTGLLLPPGNAAAWRNAILKLCESEVREPMSVAARDFVDRHFSTRVIADEFVRILKDG</sequence>
<evidence type="ECO:0000259" key="2">
    <source>
        <dbReference type="Pfam" id="PF13439"/>
    </source>
</evidence>
<accession>A0ABW8IP77</accession>